<feature type="compositionally biased region" description="Pro residues" evidence="1">
    <location>
        <begin position="28"/>
        <end position="44"/>
    </location>
</feature>
<gene>
    <name evidence="3" type="primary">LOC130466173</name>
</gene>
<organism evidence="2 3">
    <name type="scientific">Spinacia oleracea</name>
    <name type="common">Spinach</name>
    <dbReference type="NCBI Taxonomy" id="3562"/>
    <lineage>
        <taxon>Eukaryota</taxon>
        <taxon>Viridiplantae</taxon>
        <taxon>Streptophyta</taxon>
        <taxon>Embryophyta</taxon>
        <taxon>Tracheophyta</taxon>
        <taxon>Spermatophyta</taxon>
        <taxon>Magnoliopsida</taxon>
        <taxon>eudicotyledons</taxon>
        <taxon>Gunneridae</taxon>
        <taxon>Pentapetalae</taxon>
        <taxon>Caryophyllales</taxon>
        <taxon>Chenopodiaceae</taxon>
        <taxon>Chenopodioideae</taxon>
        <taxon>Anserineae</taxon>
        <taxon>Spinacia</taxon>
    </lineage>
</organism>
<protein>
    <submittedName>
        <fullName evidence="3">Extensin-like</fullName>
    </submittedName>
</protein>
<feature type="compositionally biased region" description="Low complexity" evidence="1">
    <location>
        <begin position="10"/>
        <end position="20"/>
    </location>
</feature>
<evidence type="ECO:0000256" key="1">
    <source>
        <dbReference type="SAM" id="MobiDB-lite"/>
    </source>
</evidence>
<evidence type="ECO:0000313" key="3">
    <source>
        <dbReference type="RefSeq" id="XP_056690852.1"/>
    </source>
</evidence>
<name>A0ABM3R5F9_SPIOL</name>
<accession>A0ABM3R5F9</accession>
<evidence type="ECO:0000313" key="2">
    <source>
        <dbReference type="Proteomes" id="UP000813463"/>
    </source>
</evidence>
<reference evidence="3" key="2">
    <citation type="submission" date="2025-08" db="UniProtKB">
        <authorList>
            <consortium name="RefSeq"/>
        </authorList>
    </citation>
    <scope>IDENTIFICATION</scope>
    <source>
        <tissue evidence="3">Leaf</tissue>
    </source>
</reference>
<keyword evidence="2" id="KW-1185">Reference proteome</keyword>
<dbReference type="GeneID" id="130466173"/>
<feature type="region of interest" description="Disordered" evidence="1">
    <location>
        <begin position="1"/>
        <end position="82"/>
    </location>
</feature>
<dbReference type="RefSeq" id="XP_056690852.1">
    <property type="nucleotide sequence ID" value="XM_056834874.1"/>
</dbReference>
<dbReference type="Proteomes" id="UP000813463">
    <property type="component" value="Chromosome 1"/>
</dbReference>
<sequence length="231" mass="25114">MPFPPPRLATPPTTTSTTSSHLHHLVNQPPPQNNPASRPKPPKNTPRISPVFATSCPTFSLPRRSAATKPPPSLSPSSAHHHVTEPLSPATLFLPHLSLLPCIPCPSPVFSSPLLAAPPAPRRHHHRRLLARLRCCCATQEPNPISFLPSSARAPSPACSCFSFPEKPKSIKFQFLKPLISWAIFHLGFWKSGLELRKNDPSDGKYKTTVEVPLGSMGTSSGEDFTLIIST</sequence>
<reference evidence="2" key="1">
    <citation type="journal article" date="2021" name="Nat. Commun.">
        <title>Genomic analyses provide insights into spinach domestication and the genetic basis of agronomic traits.</title>
        <authorList>
            <person name="Cai X."/>
            <person name="Sun X."/>
            <person name="Xu C."/>
            <person name="Sun H."/>
            <person name="Wang X."/>
            <person name="Ge C."/>
            <person name="Zhang Z."/>
            <person name="Wang Q."/>
            <person name="Fei Z."/>
            <person name="Jiao C."/>
            <person name="Wang Q."/>
        </authorList>
    </citation>
    <scope>NUCLEOTIDE SEQUENCE [LARGE SCALE GENOMIC DNA]</scope>
    <source>
        <strain evidence="2">cv. Varoflay</strain>
    </source>
</reference>
<proteinExistence type="predicted"/>